<keyword evidence="1" id="KW-1133">Transmembrane helix</keyword>
<feature type="transmembrane region" description="Helical" evidence="1">
    <location>
        <begin position="31"/>
        <end position="48"/>
    </location>
</feature>
<dbReference type="RefSeq" id="WP_173292226.1">
    <property type="nucleotide sequence ID" value="NZ_AP021888.1"/>
</dbReference>
<protein>
    <submittedName>
        <fullName evidence="2">Uncharacterized protein</fullName>
    </submittedName>
</protein>
<accession>A0A6F8PQW1</accession>
<keyword evidence="1" id="KW-0472">Membrane</keyword>
<dbReference type="Proteomes" id="UP000501466">
    <property type="component" value="Chromosome"/>
</dbReference>
<organism evidence="2 3">
    <name type="scientific">Thiosulfativibrio zosterae</name>
    <dbReference type="NCBI Taxonomy" id="2675053"/>
    <lineage>
        <taxon>Bacteria</taxon>
        <taxon>Pseudomonadati</taxon>
        <taxon>Pseudomonadota</taxon>
        <taxon>Gammaproteobacteria</taxon>
        <taxon>Thiotrichales</taxon>
        <taxon>Piscirickettsiaceae</taxon>
        <taxon>Thiosulfativibrio</taxon>
    </lineage>
</organism>
<keyword evidence="1" id="KW-0812">Transmembrane</keyword>
<dbReference type="AlphaFoldDB" id="A0A6F8PQW1"/>
<feature type="transmembrane region" description="Helical" evidence="1">
    <location>
        <begin position="95"/>
        <end position="111"/>
    </location>
</feature>
<dbReference type="EMBL" id="AP021888">
    <property type="protein sequence ID" value="BBP44513.1"/>
    <property type="molecule type" value="Genomic_DNA"/>
</dbReference>
<name>A0A6F8PQW1_9GAMM</name>
<reference evidence="3" key="1">
    <citation type="submission" date="2019-11" db="EMBL/GenBank/DDBJ databases">
        <title>Isolation and characterization of two novel species in the genus Thiomicrorhabdus.</title>
        <authorList>
            <person name="Mochizuki J."/>
            <person name="Kojima H."/>
            <person name="Fukui M."/>
        </authorList>
    </citation>
    <scope>NUCLEOTIDE SEQUENCE [LARGE SCALE GENOMIC DNA]</scope>
    <source>
        <strain evidence="3">AkT22</strain>
    </source>
</reference>
<gene>
    <name evidence="2" type="ORF">THMIRHAT_22590</name>
</gene>
<keyword evidence="3" id="KW-1185">Reference proteome</keyword>
<evidence type="ECO:0000313" key="3">
    <source>
        <dbReference type="Proteomes" id="UP000501466"/>
    </source>
</evidence>
<sequence>MENPIQQNAQLILPTVTNRERFWQWKNIKPLAFGLLRLLPAIFFFGLWMSNQLGVWLSPDDNQDKTEWLWFAMTYPLLIGWALVMLRLSDKFAKLGWLILMFLGFAMPLALVTLLPFAWMAVLGMVLILVAVSVIYLPRSLQVIQDKWHGGTSPYITAQMVSTTHYFEALSMRPHSDFPVVVENLLGDLKEITQSINNSKNRRDARDFESFLNDFVQHFLPVFAALSFRVKTSELPDNTRWFIETYHPVDDDIQRKLNWVKRYLETATLEGMSSNLSIIWLKSGLLACDKKGKVGVDQLLDFHLTLLKRLLEQPAELHTDDMELSVYACFRLADDTDMNLFQQNSFAWMIETIVANKDERQHGYLANAKSLYKNALRHFGEHLMGIPEDKIDDYRESLMERNERVQNALQQLSPAQDEHYMHSLTWLLADISERPEIQLRLIVRHASDFAMAIALAIADETTQQVFWKACEKIVHIDKLQALYDQYKEEANEPDLVKQVTALHHLTRIVLAVESYEEALTAVERDVFESNYINEVDRYEYDIEQRLNQALYQKVNEVQPAFWQCWLNCNRILSNNI</sequence>
<feature type="transmembrane region" description="Helical" evidence="1">
    <location>
        <begin position="68"/>
        <end position="88"/>
    </location>
</feature>
<dbReference type="KEGG" id="tzo:THMIRHAT_22590"/>
<proteinExistence type="predicted"/>
<feature type="transmembrane region" description="Helical" evidence="1">
    <location>
        <begin position="117"/>
        <end position="137"/>
    </location>
</feature>
<evidence type="ECO:0000256" key="1">
    <source>
        <dbReference type="SAM" id="Phobius"/>
    </source>
</evidence>
<evidence type="ECO:0000313" key="2">
    <source>
        <dbReference type="EMBL" id="BBP44513.1"/>
    </source>
</evidence>